<dbReference type="InterPro" id="IPR009057">
    <property type="entry name" value="Homeodomain-like_sf"/>
</dbReference>
<accession>A0A841Q266</accession>
<evidence type="ECO:0000313" key="6">
    <source>
        <dbReference type="Proteomes" id="UP000581688"/>
    </source>
</evidence>
<reference evidence="5 6" key="1">
    <citation type="submission" date="2020-08" db="EMBL/GenBank/DDBJ databases">
        <title>Genomic Encyclopedia of Type Strains, Phase IV (KMG-IV): sequencing the most valuable type-strain genomes for metagenomic binning, comparative biology and taxonomic classification.</title>
        <authorList>
            <person name="Goeker M."/>
        </authorList>
    </citation>
    <scope>NUCLEOTIDE SEQUENCE [LARGE SCALE GENOMIC DNA]</scope>
    <source>
        <strain evidence="5 6">DSM 19612</strain>
    </source>
</reference>
<protein>
    <submittedName>
        <fullName evidence="5">AcrR family transcriptional regulator</fullName>
    </submittedName>
</protein>
<dbReference type="InterPro" id="IPR036271">
    <property type="entry name" value="Tet_transcr_reg_TetR-rel_C_sf"/>
</dbReference>
<dbReference type="InterPro" id="IPR050624">
    <property type="entry name" value="HTH-type_Tx_Regulator"/>
</dbReference>
<dbReference type="Gene3D" id="1.10.10.60">
    <property type="entry name" value="Homeodomain-like"/>
    <property type="match status" value="1"/>
</dbReference>
<name>A0A841Q266_9BACI</name>
<evidence type="ECO:0000256" key="1">
    <source>
        <dbReference type="ARBA" id="ARBA00022491"/>
    </source>
</evidence>
<feature type="domain" description="HTH tetR-type" evidence="4">
    <location>
        <begin position="14"/>
        <end position="74"/>
    </location>
</feature>
<dbReference type="GO" id="GO:0003677">
    <property type="term" value="F:DNA binding"/>
    <property type="evidence" value="ECO:0007669"/>
    <property type="project" value="UniProtKB-UniRule"/>
</dbReference>
<dbReference type="Proteomes" id="UP000581688">
    <property type="component" value="Unassembled WGS sequence"/>
</dbReference>
<dbReference type="SUPFAM" id="SSF46689">
    <property type="entry name" value="Homeodomain-like"/>
    <property type="match status" value="1"/>
</dbReference>
<dbReference type="SUPFAM" id="SSF48498">
    <property type="entry name" value="Tetracyclin repressor-like, C-terminal domain"/>
    <property type="match status" value="1"/>
</dbReference>
<dbReference type="EMBL" id="JACHGH010000003">
    <property type="protein sequence ID" value="MBB6452703.1"/>
    <property type="molecule type" value="Genomic_DNA"/>
</dbReference>
<dbReference type="RefSeq" id="WP_174495266.1">
    <property type="nucleotide sequence ID" value="NZ_CADDWK010000003.1"/>
</dbReference>
<keyword evidence="2 3" id="KW-0238">DNA-binding</keyword>
<comment type="caution">
    <text evidence="5">The sequence shown here is derived from an EMBL/GenBank/DDBJ whole genome shotgun (WGS) entry which is preliminary data.</text>
</comment>
<dbReference type="PANTHER" id="PTHR43479:SF7">
    <property type="entry name" value="TETR-FAMILY TRANSCRIPTIONAL REGULATOR"/>
    <property type="match status" value="1"/>
</dbReference>
<organism evidence="5 6">
    <name type="scientific">Salirhabdus euzebyi</name>
    <dbReference type="NCBI Taxonomy" id="394506"/>
    <lineage>
        <taxon>Bacteria</taxon>
        <taxon>Bacillati</taxon>
        <taxon>Bacillota</taxon>
        <taxon>Bacilli</taxon>
        <taxon>Bacillales</taxon>
        <taxon>Bacillaceae</taxon>
        <taxon>Salirhabdus</taxon>
    </lineage>
</organism>
<dbReference type="PANTHER" id="PTHR43479">
    <property type="entry name" value="ACREF/ENVCD OPERON REPRESSOR-RELATED"/>
    <property type="match status" value="1"/>
</dbReference>
<evidence type="ECO:0000313" key="5">
    <source>
        <dbReference type="EMBL" id="MBB6452703.1"/>
    </source>
</evidence>
<keyword evidence="1" id="KW-0678">Repressor</keyword>
<dbReference type="PROSITE" id="PS50977">
    <property type="entry name" value="HTH_TETR_2"/>
    <property type="match status" value="1"/>
</dbReference>
<gene>
    <name evidence="5" type="ORF">HNQ94_001149</name>
</gene>
<feature type="DNA-binding region" description="H-T-H motif" evidence="3">
    <location>
        <begin position="37"/>
        <end position="56"/>
    </location>
</feature>
<dbReference type="InterPro" id="IPR001647">
    <property type="entry name" value="HTH_TetR"/>
</dbReference>
<evidence type="ECO:0000256" key="2">
    <source>
        <dbReference type="ARBA" id="ARBA00023125"/>
    </source>
</evidence>
<evidence type="ECO:0000256" key="3">
    <source>
        <dbReference type="PROSITE-ProRule" id="PRU00335"/>
    </source>
</evidence>
<evidence type="ECO:0000259" key="4">
    <source>
        <dbReference type="PROSITE" id="PS50977"/>
    </source>
</evidence>
<dbReference type="AlphaFoldDB" id="A0A841Q266"/>
<dbReference type="Gene3D" id="1.10.357.10">
    <property type="entry name" value="Tetracycline Repressor, domain 2"/>
    <property type="match status" value="1"/>
</dbReference>
<dbReference type="Pfam" id="PF00440">
    <property type="entry name" value="TetR_N"/>
    <property type="match status" value="1"/>
</dbReference>
<proteinExistence type="predicted"/>
<keyword evidence="6" id="KW-1185">Reference proteome</keyword>
<sequence>MKKEKVDRRSMRAENSIKKVLEAAKALFIQHGFKDTTISMIAKHADVGYGTAYTHFPKGKDEIFLTIIEEVIADFYVVANTEYTVNSKEEAFTFIHRNITRLIELSVQHKKMLAVFYESIGISAATKEMWQDISDRFIQRIAQNVVQAMEKNIAHRNDFDEEIVAGVLFYTVENNLWKIILDQTVTPQGVIAHNITEVYTNGLYK</sequence>